<dbReference type="AlphaFoldDB" id="A0A6G0Y2L6"/>
<accession>A0A6G0Y2L6</accession>
<proteinExistence type="predicted"/>
<feature type="domain" description="PiggyBac transposable element-derived protein" evidence="2">
    <location>
        <begin position="218"/>
        <end position="322"/>
    </location>
</feature>
<dbReference type="EMBL" id="VUJU01006564">
    <property type="protein sequence ID" value="KAF0748219.1"/>
    <property type="molecule type" value="Genomic_DNA"/>
</dbReference>
<name>A0A6G0Y2L6_APHCR</name>
<reference evidence="3 4" key="1">
    <citation type="submission" date="2019-08" db="EMBL/GenBank/DDBJ databases">
        <title>Whole genome of Aphis craccivora.</title>
        <authorList>
            <person name="Voronova N.V."/>
            <person name="Shulinski R.S."/>
            <person name="Bandarenka Y.V."/>
            <person name="Zhorov D.G."/>
            <person name="Warner D."/>
        </authorList>
    </citation>
    <scope>NUCLEOTIDE SEQUENCE [LARGE SCALE GENOMIC DNA]</scope>
    <source>
        <strain evidence="3">180601</strain>
        <tissue evidence="3">Whole Body</tissue>
    </source>
</reference>
<comment type="caution">
    <text evidence="3">The sequence shown here is derived from an EMBL/GenBank/DDBJ whole genome shotgun (WGS) entry which is preliminary data.</text>
</comment>
<dbReference type="Proteomes" id="UP000478052">
    <property type="component" value="Unassembled WGS sequence"/>
</dbReference>
<evidence type="ECO:0000313" key="3">
    <source>
        <dbReference type="EMBL" id="KAF0748219.1"/>
    </source>
</evidence>
<evidence type="ECO:0000313" key="4">
    <source>
        <dbReference type="Proteomes" id="UP000478052"/>
    </source>
</evidence>
<dbReference type="Pfam" id="PF13843">
    <property type="entry name" value="DDE_Tnp_1_7"/>
    <property type="match status" value="2"/>
</dbReference>
<protein>
    <submittedName>
        <fullName evidence="3">PiggyBac transposable element-derived protein 3-like</fullName>
    </submittedName>
</protein>
<sequence>MNIPDKSEYSSASENDDLYDQNRVLAYDTDESEVSDVDDDLPLVIPASDEEPESDDDIPLAVRLDNISTNFQNHSIHHFITGQSNIYATQIRIKKPANITTKEIKQFIGICFKMSIVHLPTTRHYWGELGIPSIFSTMPINRFEEIKRFLHFNNNENLPNDRTNYKKLFKSSLKQYNPKKPHKWDYKMFVLSGVSGFSYDFELFAGTQTNIMPNNLPSLLKEGNLPLGTARLNRLIGLNMPSEKEFKNMGRGSFCEKTVTINDEKISAVSWYNNRVVTMASTYVGSQPIAIETYNKYMGGVDLLDSMLGYYRISIWSKKVNSTDNAYIPLVDFKLMVSEILCQKQRLTPKRRGRPTLGENTTESRYIEKKRKRGPCKELPAQEIRLDGMDHYPVHNDLRTRCIYPDCRFKTNISCQKCTMPLCIDKERNCFLSFHTF</sequence>
<gene>
    <name evidence="3" type="ORF">FWK35_00019880</name>
</gene>
<feature type="domain" description="PiggyBac transposable element-derived protein" evidence="2">
    <location>
        <begin position="75"/>
        <end position="167"/>
    </location>
</feature>
<evidence type="ECO:0000256" key="1">
    <source>
        <dbReference type="SAM" id="MobiDB-lite"/>
    </source>
</evidence>
<feature type="region of interest" description="Disordered" evidence="1">
    <location>
        <begin position="1"/>
        <end position="21"/>
    </location>
</feature>
<evidence type="ECO:0000259" key="2">
    <source>
        <dbReference type="Pfam" id="PF13843"/>
    </source>
</evidence>
<dbReference type="OrthoDB" id="122438at2759"/>
<keyword evidence="4" id="KW-1185">Reference proteome</keyword>
<organism evidence="3 4">
    <name type="scientific">Aphis craccivora</name>
    <name type="common">Cowpea aphid</name>
    <dbReference type="NCBI Taxonomy" id="307492"/>
    <lineage>
        <taxon>Eukaryota</taxon>
        <taxon>Metazoa</taxon>
        <taxon>Ecdysozoa</taxon>
        <taxon>Arthropoda</taxon>
        <taxon>Hexapoda</taxon>
        <taxon>Insecta</taxon>
        <taxon>Pterygota</taxon>
        <taxon>Neoptera</taxon>
        <taxon>Paraneoptera</taxon>
        <taxon>Hemiptera</taxon>
        <taxon>Sternorrhyncha</taxon>
        <taxon>Aphidomorpha</taxon>
        <taxon>Aphidoidea</taxon>
        <taxon>Aphididae</taxon>
        <taxon>Aphidini</taxon>
        <taxon>Aphis</taxon>
        <taxon>Aphis</taxon>
    </lineage>
</organism>
<dbReference type="InterPro" id="IPR029526">
    <property type="entry name" value="PGBD"/>
</dbReference>
<feature type="non-terminal residue" evidence="3">
    <location>
        <position position="437"/>
    </location>
</feature>
<dbReference type="PANTHER" id="PTHR47272">
    <property type="entry name" value="DDE_TNP_1_7 DOMAIN-CONTAINING PROTEIN"/>
    <property type="match status" value="1"/>
</dbReference>